<dbReference type="AlphaFoldDB" id="A0A5H2YAI6"/>
<evidence type="ECO:0000313" key="2">
    <source>
        <dbReference type="EMBL" id="BBN70566.1"/>
    </source>
</evidence>
<gene>
    <name evidence="2" type="ORF">Prudu_1504S000200</name>
</gene>
<feature type="non-terminal residue" evidence="2">
    <location>
        <position position="101"/>
    </location>
</feature>
<organism evidence="2">
    <name type="scientific">Prunus dulcis</name>
    <name type="common">Almond</name>
    <name type="synonym">Amygdalus dulcis</name>
    <dbReference type="NCBI Taxonomy" id="3755"/>
    <lineage>
        <taxon>Eukaryota</taxon>
        <taxon>Viridiplantae</taxon>
        <taxon>Streptophyta</taxon>
        <taxon>Embryophyta</taxon>
        <taxon>Tracheophyta</taxon>
        <taxon>Spermatophyta</taxon>
        <taxon>Magnoliopsida</taxon>
        <taxon>eudicotyledons</taxon>
        <taxon>Gunneridae</taxon>
        <taxon>Pentapetalae</taxon>
        <taxon>rosids</taxon>
        <taxon>fabids</taxon>
        <taxon>Rosales</taxon>
        <taxon>Rosaceae</taxon>
        <taxon>Amygdaloideae</taxon>
        <taxon>Amygdaleae</taxon>
        <taxon>Prunus</taxon>
    </lineage>
</organism>
<name>A0A5H2YAI6_PRUDU</name>
<protein>
    <submittedName>
        <fullName evidence="2">Uncharacterized protein</fullName>
    </submittedName>
</protein>
<feature type="compositionally biased region" description="Basic and acidic residues" evidence="1">
    <location>
        <begin position="1"/>
        <end position="19"/>
    </location>
</feature>
<evidence type="ECO:0000256" key="1">
    <source>
        <dbReference type="SAM" id="MobiDB-lite"/>
    </source>
</evidence>
<feature type="compositionally biased region" description="Basic residues" evidence="1">
    <location>
        <begin position="92"/>
        <end position="101"/>
    </location>
</feature>
<feature type="region of interest" description="Disordered" evidence="1">
    <location>
        <begin position="64"/>
        <end position="101"/>
    </location>
</feature>
<proteinExistence type="predicted"/>
<sequence length="101" mass="11434">RLDSHTIAHKERPKRDAGRRLKASVWRRNPLKKRSKGDSGIVMYLPISSVLREMQGDYQGILRMGRTHQESLKEGPGTRQLPKGNHPTGYAKHARSPSRGP</sequence>
<accession>A0A5H2YAI6</accession>
<feature type="non-terminal residue" evidence="2">
    <location>
        <position position="1"/>
    </location>
</feature>
<feature type="region of interest" description="Disordered" evidence="1">
    <location>
        <begin position="1"/>
        <end position="23"/>
    </location>
</feature>
<reference evidence="2" key="1">
    <citation type="journal article" date="2019" name="Science">
        <title>Mutation of a bHLH transcription factor allowed almond domestication.</title>
        <authorList>
            <person name="Sanchez-Perez R."/>
            <person name="Pavan S."/>
            <person name="Mazzeo R."/>
            <person name="Moldovan C."/>
            <person name="Aiese Cigliano R."/>
            <person name="Del Cueto J."/>
            <person name="Ricciardi F."/>
            <person name="Lotti C."/>
            <person name="Ricciardi L."/>
            <person name="Dicenta F."/>
            <person name="Lopez-Marques R.L."/>
            <person name="Lindberg Moller B."/>
        </authorList>
    </citation>
    <scope>NUCLEOTIDE SEQUENCE</scope>
</reference>
<dbReference type="EMBL" id="AP021841">
    <property type="protein sequence ID" value="BBN70566.1"/>
    <property type="molecule type" value="Genomic_DNA"/>
</dbReference>